<feature type="compositionally biased region" description="Polar residues" evidence="3">
    <location>
        <begin position="566"/>
        <end position="586"/>
    </location>
</feature>
<evidence type="ECO:0000256" key="1">
    <source>
        <dbReference type="ARBA" id="ARBA00010873"/>
    </source>
</evidence>
<organism evidence="6 7">
    <name type="scientific">Marinobacter vinifirmus</name>
    <dbReference type="NCBI Taxonomy" id="355591"/>
    <lineage>
        <taxon>Bacteria</taxon>
        <taxon>Pseudomonadati</taxon>
        <taxon>Pseudomonadota</taxon>
        <taxon>Gammaproteobacteria</taxon>
        <taxon>Pseudomonadales</taxon>
        <taxon>Marinobacteraceae</taxon>
        <taxon>Marinobacter</taxon>
    </lineage>
</organism>
<feature type="region of interest" description="Disordered" evidence="3">
    <location>
        <begin position="433"/>
        <end position="480"/>
    </location>
</feature>
<feature type="compositionally biased region" description="Polar residues" evidence="3">
    <location>
        <begin position="439"/>
        <end position="454"/>
    </location>
</feature>
<dbReference type="Gene3D" id="3.30.930.30">
    <property type="match status" value="1"/>
</dbReference>
<feature type="domain" description="MobA/MobL protein" evidence="4">
    <location>
        <begin position="17"/>
        <end position="226"/>
    </location>
</feature>
<feature type="compositionally biased region" description="Basic and acidic residues" evidence="3">
    <location>
        <begin position="468"/>
        <end position="480"/>
    </location>
</feature>
<dbReference type="InterPro" id="IPR005053">
    <property type="entry name" value="MobA_MobL"/>
</dbReference>
<dbReference type="InterPro" id="IPR040677">
    <property type="entry name" value="LPD7"/>
</dbReference>
<proteinExistence type="inferred from homology"/>
<dbReference type="Pfam" id="PF18821">
    <property type="entry name" value="LPD7"/>
    <property type="match status" value="1"/>
</dbReference>
<feature type="region of interest" description="Disordered" evidence="3">
    <location>
        <begin position="566"/>
        <end position="598"/>
    </location>
</feature>
<evidence type="ECO:0000313" key="7">
    <source>
        <dbReference type="Proteomes" id="UP000319142"/>
    </source>
</evidence>
<gene>
    <name evidence="6" type="ORF">FHK81_16605</name>
</gene>
<protein>
    <recommendedName>
        <fullName evidence="8">MobA/MobL protein domain-containing protein</fullName>
    </recommendedName>
</protein>
<sequence>MAIYHLSAKPVQRSAGKSAVAAAAYRSRSTLRDERQAMTFSYTAATDLVHSEIVGFKGDRGTLWNIAESMEKRKDATTAREYEIALPRELSVPDQIQLSRAFAAWLTKEQGCVVDFAIHSGSTADADKETNPHVHMLTTTRAVDELGTMSEIKIPREWSDKKRKEHNLPPRRTELTRVREQWALMANAALAKAGFDSRIDHRSYADQGIDRLPTSHLGPTVSTMERAGIKTRAGNQNRAIIDLNLRRQHELDELRHRQKSVQKLNNELALIDIEIKKIRKELKLDSTGQRGISGVVEMSRIQPDIASLADQQEQRFSTGLASSIGAKYKAKLFRDTWHFDLNKSILPSLRWVDVNAKALTLKSGEQVQDKGNEVTLTQGSEDGIAAAIMLAKAKSWESVLVRGSDEFQIRVSLALLEAGITPLPTTENAKKKLREELQKPTSQSPSKFDQSVQKSEPALPEEAAPISPERKSGRKEKMTPKICRDALKDRVMQVVMQAPPAHTNPFRDDSDVLRKWAANRWREVIRKEHGKCLHEVFVEAITQQALLAGYSNGEIHATLADQRSNKTILDSTSPATRTNNRLSSQQRRTEQGKMMIGP</sequence>
<reference evidence="6 7" key="1">
    <citation type="submission" date="2019-07" db="EMBL/GenBank/DDBJ databases">
        <title>The pathways for chlorine oxyanion respiration interact through the shared metabolite chlorate.</title>
        <authorList>
            <person name="Barnum T.P."/>
            <person name="Cheng Y."/>
            <person name="Hill K.A."/>
            <person name="Lucas L.N."/>
            <person name="Carlson H.K."/>
            <person name="Coates J.D."/>
        </authorList>
    </citation>
    <scope>NUCLEOTIDE SEQUENCE [LARGE SCALE GENOMIC DNA]</scope>
    <source>
        <strain evidence="6">UCB</strain>
    </source>
</reference>
<dbReference type="EMBL" id="VMRX01000058">
    <property type="protein sequence ID" value="TVT30614.1"/>
    <property type="molecule type" value="Genomic_DNA"/>
</dbReference>
<dbReference type="Proteomes" id="UP000319142">
    <property type="component" value="Unassembled WGS sequence"/>
</dbReference>
<dbReference type="RefSeq" id="WP_273135195.1">
    <property type="nucleotide sequence ID" value="NZ_VMRX01000058.1"/>
</dbReference>
<accession>A0A558B271</accession>
<name>A0A558B271_9GAMM</name>
<evidence type="ECO:0000256" key="2">
    <source>
        <dbReference type="ARBA" id="ARBA00022971"/>
    </source>
</evidence>
<evidence type="ECO:0000259" key="5">
    <source>
        <dbReference type="Pfam" id="PF18821"/>
    </source>
</evidence>
<dbReference type="Pfam" id="PF03389">
    <property type="entry name" value="MobA_MobL"/>
    <property type="match status" value="1"/>
</dbReference>
<dbReference type="AlphaFoldDB" id="A0A558B271"/>
<evidence type="ECO:0000256" key="3">
    <source>
        <dbReference type="SAM" id="MobiDB-lite"/>
    </source>
</evidence>
<keyword evidence="2" id="KW-0184">Conjugation</keyword>
<comment type="similarity">
    <text evidence="1">Belongs to the MobA/MobL family.</text>
</comment>
<comment type="caution">
    <text evidence="6">The sequence shown here is derived from an EMBL/GenBank/DDBJ whole genome shotgun (WGS) entry which is preliminary data.</text>
</comment>
<evidence type="ECO:0000259" key="4">
    <source>
        <dbReference type="Pfam" id="PF03389"/>
    </source>
</evidence>
<evidence type="ECO:0008006" key="8">
    <source>
        <dbReference type="Google" id="ProtNLM"/>
    </source>
</evidence>
<evidence type="ECO:0000313" key="6">
    <source>
        <dbReference type="EMBL" id="TVT30614.1"/>
    </source>
</evidence>
<feature type="domain" description="Large polyvalent protein-associated" evidence="5">
    <location>
        <begin position="362"/>
        <end position="432"/>
    </location>
</feature>